<dbReference type="Pfam" id="PF01545">
    <property type="entry name" value="Cation_efflux"/>
    <property type="match status" value="1"/>
</dbReference>
<proteinExistence type="predicted"/>
<evidence type="ECO:0000256" key="3">
    <source>
        <dbReference type="ARBA" id="ARBA00022692"/>
    </source>
</evidence>
<dbReference type="EMBL" id="LN483165">
    <property type="protein sequence ID" value="CDZ96661.1"/>
    <property type="molecule type" value="Genomic_DNA"/>
</dbReference>
<feature type="transmembrane region" description="Helical" evidence="7">
    <location>
        <begin position="147"/>
        <end position="169"/>
    </location>
</feature>
<feature type="transmembrane region" description="Helical" evidence="7">
    <location>
        <begin position="216"/>
        <end position="238"/>
    </location>
</feature>
<dbReference type="GO" id="GO:0030003">
    <property type="term" value="P:intracellular monoatomic cation homeostasis"/>
    <property type="evidence" value="ECO:0007669"/>
    <property type="project" value="UniProtKB-ARBA"/>
</dbReference>
<feature type="domain" description="Cation efflux protein transmembrane" evidence="8">
    <location>
        <begin position="152"/>
        <end position="339"/>
    </location>
</feature>
<dbReference type="InterPro" id="IPR050291">
    <property type="entry name" value="CDF_Transporter"/>
</dbReference>
<dbReference type="GO" id="GO:0008324">
    <property type="term" value="F:monoatomic cation transmembrane transporter activity"/>
    <property type="evidence" value="ECO:0007669"/>
    <property type="project" value="InterPro"/>
</dbReference>
<reference evidence="10" key="1">
    <citation type="submission" date="2014-08" db="EMBL/GenBank/DDBJ databases">
        <authorList>
            <person name="Sharma Rahul"/>
            <person name="Thines Marco"/>
        </authorList>
    </citation>
    <scope>NUCLEOTIDE SEQUENCE</scope>
</reference>
<dbReference type="Gene3D" id="3.30.70.1350">
    <property type="entry name" value="Cation efflux protein, cytoplasmic domain"/>
    <property type="match status" value="1"/>
</dbReference>
<feature type="transmembrane region" description="Helical" evidence="7">
    <location>
        <begin position="250"/>
        <end position="272"/>
    </location>
</feature>
<name>A0A0F7SED9_PHARH</name>
<comment type="subcellular location">
    <subcellularLocation>
        <location evidence="1">Membrane</location>
        <topology evidence="1">Multi-pass membrane protein</topology>
    </subcellularLocation>
</comment>
<keyword evidence="5 7" id="KW-0472">Membrane</keyword>
<feature type="domain" description="Cation efflux protein cytoplasmic" evidence="9">
    <location>
        <begin position="345"/>
        <end position="419"/>
    </location>
</feature>
<dbReference type="PANTHER" id="PTHR43840">
    <property type="entry name" value="MITOCHONDRIAL METAL TRANSPORTER 1-RELATED"/>
    <property type="match status" value="1"/>
</dbReference>
<evidence type="ECO:0000256" key="4">
    <source>
        <dbReference type="ARBA" id="ARBA00022989"/>
    </source>
</evidence>
<protein>
    <submittedName>
        <fullName evidence="10">Mitochondrial Fe2 transporter MMT1 and related transporters (Cation diffusion facilitator superfamily)</fullName>
    </submittedName>
</protein>
<keyword evidence="4 7" id="KW-1133">Transmembrane helix</keyword>
<feature type="transmembrane region" description="Helical" evidence="7">
    <location>
        <begin position="175"/>
        <end position="196"/>
    </location>
</feature>
<evidence type="ECO:0000259" key="8">
    <source>
        <dbReference type="Pfam" id="PF01545"/>
    </source>
</evidence>
<sequence>MSEPSGHACKAKDLLLDVSPDFGRSRKSQEELKKIKSKCLREFYESQNALLDEYEKIDDILTSSLPSKILASFHQPVSQRPPRPVRRQTTSKFVSRKMSQDALGVCVTRDGEREPLLDALRTSGEEDSEGLDLAAKNRQREERNDKWGLNLNIAVNLFLLSIKAGAVALSGSISLLASFMDSALDVLSTLIIYLTARAAHPTKSISKRYPTGKRRFEPLGILLFSIFIESVTQLFNILSSKSDPEKSADLPLFVIVVMLVTIGVKGLIWVVCRKLSSSGVRALAQDAQNDVFFNALSLTFPWLGEKFNIRLLDPLGGALLSLYIIFQWLKTLEENFSNLSGRSADREEFLKVLYLVNRFKQIESISDMEVYHLGDDIVVEVDICLPPQTSLHKAHDTGEVMQGMIEALDGVARAYVHLDYSPFNPPQHHVKGKHIPSRVSSPSRSE</sequence>
<dbReference type="AlphaFoldDB" id="A0A0F7SED9"/>
<accession>A0A0F7SED9</accession>
<evidence type="ECO:0000256" key="1">
    <source>
        <dbReference type="ARBA" id="ARBA00004141"/>
    </source>
</evidence>
<dbReference type="SUPFAM" id="SSF160240">
    <property type="entry name" value="Cation efflux protein cytoplasmic domain-like"/>
    <property type="match status" value="1"/>
</dbReference>
<organism evidence="10">
    <name type="scientific">Phaffia rhodozyma</name>
    <name type="common">Yeast</name>
    <name type="synonym">Xanthophyllomyces dendrorhous</name>
    <dbReference type="NCBI Taxonomy" id="264483"/>
    <lineage>
        <taxon>Eukaryota</taxon>
        <taxon>Fungi</taxon>
        <taxon>Dikarya</taxon>
        <taxon>Basidiomycota</taxon>
        <taxon>Agaricomycotina</taxon>
        <taxon>Tremellomycetes</taxon>
        <taxon>Cystofilobasidiales</taxon>
        <taxon>Mrakiaceae</taxon>
        <taxon>Phaffia</taxon>
    </lineage>
</organism>
<evidence type="ECO:0000259" key="9">
    <source>
        <dbReference type="Pfam" id="PF16916"/>
    </source>
</evidence>
<dbReference type="GO" id="GO:0098771">
    <property type="term" value="P:inorganic ion homeostasis"/>
    <property type="evidence" value="ECO:0007669"/>
    <property type="project" value="UniProtKB-ARBA"/>
</dbReference>
<evidence type="ECO:0000313" key="10">
    <source>
        <dbReference type="EMBL" id="CDZ96661.1"/>
    </source>
</evidence>
<dbReference type="Gene3D" id="1.20.1510.10">
    <property type="entry name" value="Cation efflux protein transmembrane domain"/>
    <property type="match status" value="1"/>
</dbReference>
<dbReference type="InterPro" id="IPR036837">
    <property type="entry name" value="Cation_efflux_CTD_sf"/>
</dbReference>
<evidence type="ECO:0000256" key="7">
    <source>
        <dbReference type="SAM" id="Phobius"/>
    </source>
</evidence>
<keyword evidence="3 7" id="KW-0812">Transmembrane</keyword>
<evidence type="ECO:0000256" key="6">
    <source>
        <dbReference type="SAM" id="MobiDB-lite"/>
    </source>
</evidence>
<dbReference type="PANTHER" id="PTHR43840:SF4">
    <property type="entry name" value="CDF DIVALENT METAL CATION TRANSPORTER (EUROFUNG)"/>
    <property type="match status" value="1"/>
</dbReference>
<dbReference type="SUPFAM" id="SSF161111">
    <property type="entry name" value="Cation efflux protein transmembrane domain-like"/>
    <property type="match status" value="1"/>
</dbReference>
<dbReference type="Pfam" id="PF16916">
    <property type="entry name" value="ZT_dimer"/>
    <property type="match status" value="1"/>
</dbReference>
<dbReference type="InterPro" id="IPR058533">
    <property type="entry name" value="Cation_efflux_TM"/>
</dbReference>
<dbReference type="FunFam" id="1.20.1510.10:FF:000005">
    <property type="entry name" value="Putative Cation diffusion facilitator 1"/>
    <property type="match status" value="1"/>
</dbReference>
<feature type="region of interest" description="Disordered" evidence="6">
    <location>
        <begin position="426"/>
        <end position="446"/>
    </location>
</feature>
<dbReference type="InterPro" id="IPR027470">
    <property type="entry name" value="Cation_efflux_CTD"/>
</dbReference>
<dbReference type="GO" id="GO:0016020">
    <property type="term" value="C:membrane"/>
    <property type="evidence" value="ECO:0007669"/>
    <property type="project" value="UniProtKB-SubCell"/>
</dbReference>
<keyword evidence="2" id="KW-0813">Transport</keyword>
<dbReference type="InterPro" id="IPR027469">
    <property type="entry name" value="Cation_efflux_TMD_sf"/>
</dbReference>
<evidence type="ECO:0000256" key="5">
    <source>
        <dbReference type="ARBA" id="ARBA00023136"/>
    </source>
</evidence>
<evidence type="ECO:0000256" key="2">
    <source>
        <dbReference type="ARBA" id="ARBA00022448"/>
    </source>
</evidence>